<proteinExistence type="predicted"/>
<keyword evidence="1" id="KW-0732">Signal</keyword>
<dbReference type="Proteomes" id="UP000050349">
    <property type="component" value="Unassembled WGS sequence"/>
</dbReference>
<evidence type="ECO:0000313" key="3">
    <source>
        <dbReference type="Proteomes" id="UP000050349"/>
    </source>
</evidence>
<organism evidence="2 3">
    <name type="scientific">Pseudomonas fluorescens</name>
    <dbReference type="NCBI Taxonomy" id="294"/>
    <lineage>
        <taxon>Bacteria</taxon>
        <taxon>Pseudomonadati</taxon>
        <taxon>Pseudomonadota</taxon>
        <taxon>Gammaproteobacteria</taxon>
        <taxon>Pseudomonadales</taxon>
        <taxon>Pseudomonadaceae</taxon>
        <taxon>Pseudomonas</taxon>
    </lineage>
</organism>
<reference evidence="2 3" key="1">
    <citation type="submission" date="2015-09" db="EMBL/GenBank/DDBJ databases">
        <authorList>
            <person name="Jackson K.R."/>
            <person name="Lunt B.L."/>
            <person name="Fisher J.N.B."/>
            <person name="Gardner A.V."/>
            <person name="Bailey M.E."/>
            <person name="Deus L.M."/>
            <person name="Earl A.S."/>
            <person name="Gibby P.D."/>
            <person name="Hartmann K.A."/>
            <person name="Liu J.E."/>
            <person name="Manci A.M."/>
            <person name="Nielsen D.A."/>
            <person name="Solomon M.B."/>
            <person name="Breakwell D.P."/>
            <person name="Burnett S.H."/>
            <person name="Grose J.H."/>
        </authorList>
    </citation>
    <scope>NUCLEOTIDE SEQUENCE [LARGE SCALE GENOMIC DNA]</scope>
    <source>
        <strain evidence="2 3">S613</strain>
    </source>
</reference>
<dbReference type="EMBL" id="LJXB01000081">
    <property type="protein sequence ID" value="KPU58510.1"/>
    <property type="molecule type" value="Genomic_DNA"/>
</dbReference>
<comment type="caution">
    <text evidence="2">The sequence shown here is derived from an EMBL/GenBank/DDBJ whole genome shotgun (WGS) entry which is preliminary data.</text>
</comment>
<dbReference type="SUPFAM" id="SSF48695">
    <property type="entry name" value="Multiheme cytochromes"/>
    <property type="match status" value="1"/>
</dbReference>
<gene>
    <name evidence="2" type="ORF">AN403_3548</name>
</gene>
<keyword evidence="2" id="KW-0449">Lipoprotein</keyword>
<dbReference type="AlphaFoldDB" id="A0A0P9B733"/>
<dbReference type="OrthoDB" id="656942at2"/>
<evidence type="ECO:0000256" key="1">
    <source>
        <dbReference type="SAM" id="SignalP"/>
    </source>
</evidence>
<dbReference type="RefSeq" id="WP_057398451.1">
    <property type="nucleotide sequence ID" value="NZ_LJXB01000081.1"/>
</dbReference>
<dbReference type="PATRIC" id="fig|294.162.peg.3471"/>
<feature type="chain" id="PRO_5006155454" evidence="1">
    <location>
        <begin position="26"/>
        <end position="193"/>
    </location>
</feature>
<name>A0A0P9B733_PSEFL</name>
<protein>
    <submittedName>
        <fullName evidence="2">Putative lipoprotein</fullName>
    </submittedName>
</protein>
<sequence length="193" mass="20666">MKRHHWLLGAVILVCLIAYASHVLADDSEALQAFDTVQKVFQSPRCQNCHIPGDSPLQFDAGVPHAMNVVRGMDGKGSAGLPCATCHAQSNPPASYGPHAPPGAPHWSLPPAAQRMAWIGLPADRLCAMIKDRSSNGDRDFAALIKHVSDDKLVLWGWSPGGNRAPVPVPHDIFVTRFKRWADAGGPCPVSGS</sequence>
<dbReference type="InterPro" id="IPR036280">
    <property type="entry name" value="Multihaem_cyt_sf"/>
</dbReference>
<accession>A0A0P9B733</accession>
<feature type="signal peptide" evidence="1">
    <location>
        <begin position="1"/>
        <end position="25"/>
    </location>
</feature>
<evidence type="ECO:0000313" key="2">
    <source>
        <dbReference type="EMBL" id="KPU58510.1"/>
    </source>
</evidence>